<dbReference type="PANTHER" id="PTHR36981:SF1">
    <property type="entry name" value="P2X PURINORECEPTOR 7 INTRACELLULAR DOMAIN-CONTAINING PROTEIN"/>
    <property type="match status" value="1"/>
</dbReference>
<organism evidence="3">
    <name type="scientific">Cyprinus carpio</name>
    <name type="common">Common carp</name>
    <dbReference type="NCBI Taxonomy" id="7962"/>
    <lineage>
        <taxon>Eukaryota</taxon>
        <taxon>Metazoa</taxon>
        <taxon>Chordata</taxon>
        <taxon>Craniata</taxon>
        <taxon>Vertebrata</taxon>
        <taxon>Euteleostomi</taxon>
        <taxon>Actinopterygii</taxon>
        <taxon>Neopterygii</taxon>
        <taxon>Teleostei</taxon>
        <taxon>Ostariophysi</taxon>
        <taxon>Cypriniformes</taxon>
        <taxon>Cyprinidae</taxon>
        <taxon>Cyprininae</taxon>
        <taxon>Cyprinus</taxon>
    </lineage>
</organism>
<feature type="compositionally biased region" description="Acidic residues" evidence="1">
    <location>
        <begin position="9"/>
        <end position="21"/>
    </location>
</feature>
<dbReference type="InterPro" id="IPR046815">
    <property type="entry name" value="P2RX7_C"/>
</dbReference>
<reference evidence="3" key="1">
    <citation type="submission" date="2025-08" db="UniProtKB">
        <authorList>
            <consortium name="RefSeq"/>
        </authorList>
    </citation>
    <scope>IDENTIFICATION</scope>
    <source>
        <tissue evidence="3">Muscle</tissue>
    </source>
</reference>
<dbReference type="AlphaFoldDB" id="A0A9Q9XZL6"/>
<sequence length="213" mass="24659">MAMNRADFEIDEEGDFSDSQEPEPYLFEPEFTEDELRALEIERQEEEVAIAQQPEDVRMRANMNWWCECGGICQSMPMEIECLCCREWDMFLPLMTRLNTSDQDERARSCVTSTEDFTALIHSAVLDFFFRCDKVNWKKRPTPNGPNGQLSTEQYRLVAYRVVLEWALKGETLGRGNRTPLPSCVVVAIRKKYPSESGIYIGFQEAQEAINML</sequence>
<gene>
    <name evidence="3" type="primary">LOC122143702</name>
</gene>
<name>A0A9Q9XZL6_CYPCA</name>
<dbReference type="OrthoDB" id="9898867at2759"/>
<evidence type="ECO:0000259" key="2">
    <source>
        <dbReference type="Pfam" id="PF20478"/>
    </source>
</evidence>
<evidence type="ECO:0000313" key="3">
    <source>
        <dbReference type="RefSeq" id="XP_042610226.1"/>
    </source>
</evidence>
<evidence type="ECO:0000256" key="1">
    <source>
        <dbReference type="SAM" id="MobiDB-lite"/>
    </source>
</evidence>
<dbReference type="PANTHER" id="PTHR36981">
    <property type="entry name" value="ZGC:195170"/>
    <property type="match status" value="1"/>
</dbReference>
<dbReference type="RefSeq" id="XP_042610226.1">
    <property type="nucleotide sequence ID" value="XM_042754292.1"/>
</dbReference>
<dbReference type="Proteomes" id="UP001155660">
    <property type="component" value="Unplaced"/>
</dbReference>
<dbReference type="GeneID" id="122143702"/>
<accession>A0A9Q9XZL6</accession>
<protein>
    <submittedName>
        <fullName evidence="3">Uncharacterized protein LOC122143702</fullName>
    </submittedName>
</protein>
<dbReference type="Pfam" id="PF20478">
    <property type="entry name" value="P2RX7_C"/>
    <property type="match status" value="1"/>
</dbReference>
<dbReference type="KEGG" id="ccar:122143702"/>
<proteinExistence type="predicted"/>
<feature type="region of interest" description="Disordered" evidence="1">
    <location>
        <begin position="1"/>
        <end position="24"/>
    </location>
</feature>
<feature type="domain" description="P2X purinoreceptor 7 intracellular" evidence="2">
    <location>
        <begin position="109"/>
        <end position="204"/>
    </location>
</feature>